<evidence type="ECO:0000313" key="3">
    <source>
        <dbReference type="EMBL" id="EDR00631.1"/>
    </source>
</evidence>
<sequence>MNTINIGNEQRFSSSSDLSPATGLTPSGTANNHELERGIFAKPTNKPSGTSAESSEEVSKWSKPFNHLPDELVNEIFLHCASSPIEICGDPPCTLWSLAQVSQRWRTIALSESNLWTCITADLDVLPRAVVQSNQRTHALLNFFRGCLHRSRDRPLYLRVKAYRRLPPLLFPLTDLCLAEAHRWQTVSLHFSVISKLRQSQGQLSLLKALSLNWLEYRPAFPINAFIASPQLTHLTLCKLHRPLGSLILPWNQITHFESIVLRYGAGELDKILMSMPLLEELKMVCGMLLFPMSDHNATIKPISLPHLRSLHVSGCEEALDQILISLHTPSLKHFALKITNHSSSHGTPSPDLVVSAFLVLHLRSMFTLDSLSIDGLPVQSIARILDHVPSITRLFVRSPGGIELFPTYLTLNRDTTTSRPFYHEWGPLSSFFLVPNLRDLVMEDTYTYTDSATLTSSAGALLKMVKSRLDPQADSEGRLESVSVVVLLGVGLFDFDTSAFYGFGEAQGVKMNVDVRRKGLHQLSGIVPRDEDNYLYPERQDGH</sequence>
<keyword evidence="4" id="KW-1185">Reference proteome</keyword>
<feature type="region of interest" description="Disordered" evidence="1">
    <location>
        <begin position="1"/>
        <end position="60"/>
    </location>
</feature>
<dbReference type="Gene3D" id="1.20.1280.50">
    <property type="match status" value="1"/>
</dbReference>
<proteinExistence type="predicted"/>
<dbReference type="InterPro" id="IPR032675">
    <property type="entry name" value="LRR_dom_sf"/>
</dbReference>
<dbReference type="Pfam" id="PF12937">
    <property type="entry name" value="F-box-like"/>
    <property type="match status" value="1"/>
</dbReference>
<dbReference type="InParanoid" id="B0DXJ6"/>
<evidence type="ECO:0000313" key="4">
    <source>
        <dbReference type="Proteomes" id="UP000001194"/>
    </source>
</evidence>
<dbReference type="Gene3D" id="3.80.10.10">
    <property type="entry name" value="Ribonuclease Inhibitor"/>
    <property type="match status" value="1"/>
</dbReference>
<dbReference type="AlphaFoldDB" id="B0DXJ6"/>
<reference evidence="3 4" key="1">
    <citation type="journal article" date="2008" name="Nature">
        <title>The genome of Laccaria bicolor provides insights into mycorrhizal symbiosis.</title>
        <authorList>
            <person name="Martin F."/>
            <person name="Aerts A."/>
            <person name="Ahren D."/>
            <person name="Brun A."/>
            <person name="Danchin E.G.J."/>
            <person name="Duchaussoy F."/>
            <person name="Gibon J."/>
            <person name="Kohler A."/>
            <person name="Lindquist E."/>
            <person name="Pereda V."/>
            <person name="Salamov A."/>
            <person name="Shapiro H.J."/>
            <person name="Wuyts J."/>
            <person name="Blaudez D."/>
            <person name="Buee M."/>
            <person name="Brokstein P."/>
            <person name="Canbaeck B."/>
            <person name="Cohen D."/>
            <person name="Courty P.E."/>
            <person name="Coutinho P.M."/>
            <person name="Delaruelle C."/>
            <person name="Detter J.C."/>
            <person name="Deveau A."/>
            <person name="DiFazio S."/>
            <person name="Duplessis S."/>
            <person name="Fraissinet-Tachet L."/>
            <person name="Lucic E."/>
            <person name="Frey-Klett P."/>
            <person name="Fourrey C."/>
            <person name="Feussner I."/>
            <person name="Gay G."/>
            <person name="Grimwood J."/>
            <person name="Hoegger P.J."/>
            <person name="Jain P."/>
            <person name="Kilaru S."/>
            <person name="Labbe J."/>
            <person name="Lin Y.C."/>
            <person name="Legue V."/>
            <person name="Le Tacon F."/>
            <person name="Marmeisse R."/>
            <person name="Melayah D."/>
            <person name="Montanini B."/>
            <person name="Muratet M."/>
            <person name="Nehls U."/>
            <person name="Niculita-Hirzel H."/>
            <person name="Oudot-Le Secq M.P."/>
            <person name="Peter M."/>
            <person name="Quesneville H."/>
            <person name="Rajashekar B."/>
            <person name="Reich M."/>
            <person name="Rouhier N."/>
            <person name="Schmutz J."/>
            <person name="Yin T."/>
            <person name="Chalot M."/>
            <person name="Henrissat B."/>
            <person name="Kuees U."/>
            <person name="Lucas S."/>
            <person name="Van de Peer Y."/>
            <person name="Podila G.K."/>
            <person name="Polle A."/>
            <person name="Pukkila P.J."/>
            <person name="Richardson P.M."/>
            <person name="Rouze P."/>
            <person name="Sanders I.R."/>
            <person name="Stajich J.E."/>
            <person name="Tunlid A."/>
            <person name="Tuskan G."/>
            <person name="Grigoriev I.V."/>
        </authorList>
    </citation>
    <scope>NUCLEOTIDE SEQUENCE [LARGE SCALE GENOMIC DNA]</scope>
    <source>
        <strain evidence="4">S238N-H82 / ATCC MYA-4686</strain>
    </source>
</reference>
<organism evidence="4">
    <name type="scientific">Laccaria bicolor (strain S238N-H82 / ATCC MYA-4686)</name>
    <name type="common">Bicoloured deceiver</name>
    <name type="synonym">Laccaria laccata var. bicolor</name>
    <dbReference type="NCBI Taxonomy" id="486041"/>
    <lineage>
        <taxon>Eukaryota</taxon>
        <taxon>Fungi</taxon>
        <taxon>Dikarya</taxon>
        <taxon>Basidiomycota</taxon>
        <taxon>Agaricomycotina</taxon>
        <taxon>Agaricomycetes</taxon>
        <taxon>Agaricomycetidae</taxon>
        <taxon>Agaricales</taxon>
        <taxon>Agaricineae</taxon>
        <taxon>Hydnangiaceae</taxon>
        <taxon>Laccaria</taxon>
    </lineage>
</organism>
<dbReference type="InterPro" id="IPR001810">
    <property type="entry name" value="F-box_dom"/>
</dbReference>
<protein>
    <submittedName>
        <fullName evidence="3">Predicted protein</fullName>
    </submittedName>
</protein>
<dbReference type="HOGENOM" id="CLU_500640_0_0_1"/>
<dbReference type="Proteomes" id="UP000001194">
    <property type="component" value="Unassembled WGS sequence"/>
</dbReference>
<evidence type="ECO:0000256" key="1">
    <source>
        <dbReference type="SAM" id="MobiDB-lite"/>
    </source>
</evidence>
<evidence type="ECO:0000259" key="2">
    <source>
        <dbReference type="Pfam" id="PF12937"/>
    </source>
</evidence>
<dbReference type="RefSeq" id="XP_001888640.1">
    <property type="nucleotide sequence ID" value="XM_001888605.1"/>
</dbReference>
<gene>
    <name evidence="3" type="ORF">LACBIDRAFT_313105</name>
</gene>
<dbReference type="InterPro" id="IPR036047">
    <property type="entry name" value="F-box-like_dom_sf"/>
</dbReference>
<dbReference type="KEGG" id="lbc:LACBIDRAFT_313105"/>
<dbReference type="GeneID" id="6084344"/>
<feature type="compositionally biased region" description="Polar residues" evidence="1">
    <location>
        <begin position="1"/>
        <end position="32"/>
    </location>
</feature>
<accession>B0DXJ6</accession>
<feature type="domain" description="F-box" evidence="2">
    <location>
        <begin position="65"/>
        <end position="119"/>
    </location>
</feature>
<dbReference type="EMBL" id="DS547147">
    <property type="protein sequence ID" value="EDR00631.1"/>
    <property type="molecule type" value="Genomic_DNA"/>
</dbReference>
<dbReference type="SUPFAM" id="SSF52047">
    <property type="entry name" value="RNI-like"/>
    <property type="match status" value="1"/>
</dbReference>
<dbReference type="OrthoDB" id="2890875at2759"/>
<name>B0DXJ6_LACBS</name>
<dbReference type="SUPFAM" id="SSF81383">
    <property type="entry name" value="F-box domain"/>
    <property type="match status" value="1"/>
</dbReference>